<accession>A0A448WYF1</accession>
<dbReference type="AlphaFoldDB" id="A0A448WYF1"/>
<comment type="caution">
    <text evidence="2">The sequence shown here is derived from an EMBL/GenBank/DDBJ whole genome shotgun (WGS) entry which is preliminary data.</text>
</comment>
<evidence type="ECO:0000313" key="3">
    <source>
        <dbReference type="Proteomes" id="UP000784294"/>
    </source>
</evidence>
<proteinExistence type="predicted"/>
<feature type="compositionally biased region" description="Basic residues" evidence="1">
    <location>
        <begin position="27"/>
        <end position="36"/>
    </location>
</feature>
<gene>
    <name evidence="2" type="ORF">PXEA_LOCUS16738</name>
</gene>
<feature type="compositionally biased region" description="Polar residues" evidence="1">
    <location>
        <begin position="64"/>
        <end position="74"/>
    </location>
</feature>
<dbReference type="EMBL" id="CAAALY010061212">
    <property type="protein sequence ID" value="VEL23298.1"/>
    <property type="molecule type" value="Genomic_DNA"/>
</dbReference>
<sequence length="74" mass="8482">MVQFRHLISWCDDARHITDESSARIHRGHRPVRRGSIRTNLQPQLQVNPPQPPVEPTYEFLPLASSNEIKGTPT</sequence>
<evidence type="ECO:0000313" key="2">
    <source>
        <dbReference type="EMBL" id="VEL23298.1"/>
    </source>
</evidence>
<dbReference type="Proteomes" id="UP000784294">
    <property type="component" value="Unassembled WGS sequence"/>
</dbReference>
<feature type="region of interest" description="Disordered" evidence="1">
    <location>
        <begin position="27"/>
        <end position="74"/>
    </location>
</feature>
<organism evidence="2 3">
    <name type="scientific">Protopolystoma xenopodis</name>
    <dbReference type="NCBI Taxonomy" id="117903"/>
    <lineage>
        <taxon>Eukaryota</taxon>
        <taxon>Metazoa</taxon>
        <taxon>Spiralia</taxon>
        <taxon>Lophotrochozoa</taxon>
        <taxon>Platyhelminthes</taxon>
        <taxon>Monogenea</taxon>
        <taxon>Polyopisthocotylea</taxon>
        <taxon>Polystomatidea</taxon>
        <taxon>Polystomatidae</taxon>
        <taxon>Protopolystoma</taxon>
    </lineage>
</organism>
<reference evidence="2" key="1">
    <citation type="submission" date="2018-11" db="EMBL/GenBank/DDBJ databases">
        <authorList>
            <consortium name="Pathogen Informatics"/>
        </authorList>
    </citation>
    <scope>NUCLEOTIDE SEQUENCE</scope>
</reference>
<protein>
    <submittedName>
        <fullName evidence="2">Uncharacterized protein</fullName>
    </submittedName>
</protein>
<keyword evidence="3" id="KW-1185">Reference proteome</keyword>
<name>A0A448WYF1_9PLAT</name>
<evidence type="ECO:0000256" key="1">
    <source>
        <dbReference type="SAM" id="MobiDB-lite"/>
    </source>
</evidence>